<dbReference type="EMBL" id="BARS01003328">
    <property type="protein sequence ID" value="GAF81172.1"/>
    <property type="molecule type" value="Genomic_DNA"/>
</dbReference>
<evidence type="ECO:0000313" key="1">
    <source>
        <dbReference type="EMBL" id="GAF81172.1"/>
    </source>
</evidence>
<proteinExistence type="predicted"/>
<sequence length="325" mass="35248">MVYSRAERYILVPVALATILLGAHAAGAANKYAGEFLTHGVGARALGMGSAFVAVADDVTAGYWNPAGAADADGRAIQLMHSETFGDVVNYDTGAYVHPVSEDAVIALTFVRLGIDEIPFTDFEEDETRIYYNPALIRWESDSESALLVTYARRASDRLRLGGNLKLIRKAIASYTCYGFGFDLGAKYDLWRGTTLGVNLQDVTGTMLVWDTKMQELIAPTVKAGLAQRFSIPSMDGQLTLAADADFRFENRQLADEYHVGSISADTHYGLEFLYHEMVAVRAGLAMGQLTAGAGLSLGGFTVDYAFGKHEYLDSSHRVSASYGF</sequence>
<protein>
    <recommendedName>
        <fullName evidence="2">PorV/PorQ family protein</fullName>
    </recommendedName>
</protein>
<dbReference type="AlphaFoldDB" id="X0SZ11"/>
<dbReference type="Gene3D" id="2.40.160.60">
    <property type="entry name" value="Outer membrane protein transport protein (OMPP1/FadL/TodX)"/>
    <property type="match status" value="1"/>
</dbReference>
<gene>
    <name evidence="1" type="ORF">S01H1_06445</name>
</gene>
<dbReference type="SUPFAM" id="SSF56935">
    <property type="entry name" value="Porins"/>
    <property type="match status" value="1"/>
</dbReference>
<evidence type="ECO:0008006" key="2">
    <source>
        <dbReference type="Google" id="ProtNLM"/>
    </source>
</evidence>
<organism evidence="1">
    <name type="scientific">marine sediment metagenome</name>
    <dbReference type="NCBI Taxonomy" id="412755"/>
    <lineage>
        <taxon>unclassified sequences</taxon>
        <taxon>metagenomes</taxon>
        <taxon>ecological metagenomes</taxon>
    </lineage>
</organism>
<comment type="caution">
    <text evidence="1">The sequence shown here is derived from an EMBL/GenBank/DDBJ whole genome shotgun (WGS) entry which is preliminary data.</text>
</comment>
<reference evidence="1" key="1">
    <citation type="journal article" date="2014" name="Front. Microbiol.">
        <title>High frequency of phylogenetically diverse reductive dehalogenase-homologous genes in deep subseafloor sedimentary metagenomes.</title>
        <authorList>
            <person name="Kawai M."/>
            <person name="Futagami T."/>
            <person name="Toyoda A."/>
            <person name="Takaki Y."/>
            <person name="Nishi S."/>
            <person name="Hori S."/>
            <person name="Arai W."/>
            <person name="Tsubouchi T."/>
            <person name="Morono Y."/>
            <person name="Uchiyama I."/>
            <person name="Ito T."/>
            <person name="Fujiyama A."/>
            <person name="Inagaki F."/>
            <person name="Takami H."/>
        </authorList>
    </citation>
    <scope>NUCLEOTIDE SEQUENCE</scope>
    <source>
        <strain evidence="1">Expedition CK06-06</strain>
    </source>
</reference>
<dbReference type="NCBIfam" id="NF033709">
    <property type="entry name" value="PorV_fam"/>
    <property type="match status" value="1"/>
</dbReference>
<name>X0SZ11_9ZZZZ</name>
<accession>X0SZ11</accession>